<evidence type="ECO:0000256" key="1">
    <source>
        <dbReference type="ARBA" id="ARBA00023125"/>
    </source>
</evidence>
<feature type="domain" description="HTH tetR-type" evidence="3">
    <location>
        <begin position="4"/>
        <end position="64"/>
    </location>
</feature>
<dbReference type="PANTHER" id="PTHR30328:SF54">
    <property type="entry name" value="HTH-TYPE TRANSCRIPTIONAL REPRESSOR SCO4008"/>
    <property type="match status" value="1"/>
</dbReference>
<evidence type="ECO:0000256" key="2">
    <source>
        <dbReference type="PROSITE-ProRule" id="PRU00335"/>
    </source>
</evidence>
<organism evidence="4 5">
    <name type="scientific">Maribacter luteus</name>
    <dbReference type="NCBI Taxonomy" id="2594478"/>
    <lineage>
        <taxon>Bacteria</taxon>
        <taxon>Pseudomonadati</taxon>
        <taxon>Bacteroidota</taxon>
        <taxon>Flavobacteriia</taxon>
        <taxon>Flavobacteriales</taxon>
        <taxon>Flavobacteriaceae</taxon>
        <taxon>Maribacter</taxon>
    </lineage>
</organism>
<dbReference type="Pfam" id="PF00440">
    <property type="entry name" value="TetR_N"/>
    <property type="match status" value="1"/>
</dbReference>
<dbReference type="SUPFAM" id="SSF48498">
    <property type="entry name" value="Tetracyclin repressor-like, C-terminal domain"/>
    <property type="match status" value="1"/>
</dbReference>
<dbReference type="PROSITE" id="PS50977">
    <property type="entry name" value="HTH_TETR_2"/>
    <property type="match status" value="1"/>
</dbReference>
<keyword evidence="5" id="KW-1185">Reference proteome</keyword>
<dbReference type="InterPro" id="IPR009057">
    <property type="entry name" value="Homeodomain-like_sf"/>
</dbReference>
<protein>
    <submittedName>
        <fullName evidence="4">TetR family transcriptional regulator</fullName>
    </submittedName>
</protein>
<gene>
    <name evidence="4" type="ORF">GJ691_04825</name>
</gene>
<accession>A0A6I2MQK5</accession>
<dbReference type="Proteomes" id="UP000443153">
    <property type="component" value="Unassembled WGS sequence"/>
</dbReference>
<feature type="DNA-binding region" description="H-T-H motif" evidence="2">
    <location>
        <begin position="27"/>
        <end position="46"/>
    </location>
</feature>
<reference evidence="4 5" key="1">
    <citation type="submission" date="2019-11" db="EMBL/GenBank/DDBJ databases">
        <title>Maribacter lutea sp. nov., a marine bacterium isolated from intertidal sand.</title>
        <authorList>
            <person name="Liu A."/>
        </authorList>
    </citation>
    <scope>NUCLEOTIDE SEQUENCE [LARGE SCALE GENOMIC DNA]</scope>
    <source>
        <strain evidence="4 5">RZ05</strain>
    </source>
</reference>
<dbReference type="GO" id="GO:0003677">
    <property type="term" value="F:DNA binding"/>
    <property type="evidence" value="ECO:0007669"/>
    <property type="project" value="UniProtKB-UniRule"/>
</dbReference>
<dbReference type="SUPFAM" id="SSF46689">
    <property type="entry name" value="Homeodomain-like"/>
    <property type="match status" value="1"/>
</dbReference>
<name>A0A6I2MQK5_9FLAO</name>
<dbReference type="PANTHER" id="PTHR30328">
    <property type="entry name" value="TRANSCRIPTIONAL REPRESSOR"/>
    <property type="match status" value="1"/>
</dbReference>
<dbReference type="OrthoDB" id="9789566at2"/>
<evidence type="ECO:0000313" key="4">
    <source>
        <dbReference type="EMBL" id="MRX63486.1"/>
    </source>
</evidence>
<dbReference type="InterPro" id="IPR036271">
    <property type="entry name" value="Tet_transcr_reg_TetR-rel_C_sf"/>
</dbReference>
<comment type="caution">
    <text evidence="4">The sequence shown here is derived from an EMBL/GenBank/DDBJ whole genome shotgun (WGS) entry which is preliminary data.</text>
</comment>
<evidence type="ECO:0000313" key="5">
    <source>
        <dbReference type="Proteomes" id="UP000443153"/>
    </source>
</evidence>
<evidence type="ECO:0000259" key="3">
    <source>
        <dbReference type="PROSITE" id="PS50977"/>
    </source>
</evidence>
<dbReference type="InterPro" id="IPR001647">
    <property type="entry name" value="HTH_TetR"/>
</dbReference>
<dbReference type="PRINTS" id="PR00455">
    <property type="entry name" value="HTHTETR"/>
</dbReference>
<sequence length="200" mass="23205">MKDINTEQAILNAAITIFQKKGMAGARMQEIADEAHINKAMLHYYFRNKQQLFEAVLMSAFQKLAPQMNIIFASEIDVFEKIRKFTAGYIDFMLENPYLPLFIIHELKHNPDFVKKIMLHPNKPDPKPLIIQFEKEIKAGRIKDIPPKQIVLNLFSLTIFPFVGDTLFKIVLDIEDKDYHKMIQERKTLIAEQLISSISA</sequence>
<keyword evidence="1 2" id="KW-0238">DNA-binding</keyword>
<dbReference type="Gene3D" id="1.10.357.10">
    <property type="entry name" value="Tetracycline Repressor, domain 2"/>
    <property type="match status" value="1"/>
</dbReference>
<proteinExistence type="predicted"/>
<dbReference type="RefSeq" id="WP_154364325.1">
    <property type="nucleotide sequence ID" value="NZ_WKJH01000002.1"/>
</dbReference>
<dbReference type="InterPro" id="IPR050109">
    <property type="entry name" value="HTH-type_TetR-like_transc_reg"/>
</dbReference>
<dbReference type="EMBL" id="WKJH01000002">
    <property type="protein sequence ID" value="MRX63486.1"/>
    <property type="molecule type" value="Genomic_DNA"/>
</dbReference>
<dbReference type="AlphaFoldDB" id="A0A6I2MQK5"/>